<dbReference type="SUPFAM" id="SSF53448">
    <property type="entry name" value="Nucleotide-diphospho-sugar transferases"/>
    <property type="match status" value="1"/>
</dbReference>
<protein>
    <submittedName>
        <fullName evidence="2">Rhamnosyltransferase</fullName>
        <ecNumber evidence="2">2.4.1.-</ecNumber>
    </submittedName>
</protein>
<keyword evidence="3" id="KW-1185">Reference proteome</keyword>
<name>A0A923E4L1_9ACTO</name>
<dbReference type="InterPro" id="IPR050834">
    <property type="entry name" value="Glycosyltransf_2"/>
</dbReference>
<evidence type="ECO:0000259" key="1">
    <source>
        <dbReference type="Pfam" id="PF00535"/>
    </source>
</evidence>
<dbReference type="GO" id="GO:0016757">
    <property type="term" value="F:glycosyltransferase activity"/>
    <property type="evidence" value="ECO:0007669"/>
    <property type="project" value="UniProtKB-KW"/>
</dbReference>
<dbReference type="InterPro" id="IPR001173">
    <property type="entry name" value="Glyco_trans_2-like"/>
</dbReference>
<sequence length="315" mass="35430">MTEAHSAATGSRPRVTVLMATFNGRRWIDAQVDSILGQRDVDVRLVVSDDGSADGTREHLLGRASRDPRIEVLEPRQGPPGVTANFLHLFVRHVPDASFVAFCDQDDVWHADKLIRELAPLLGGEAEVCSSDVVAVEADGTRRLIRKSRPQRKWDHIFEAAGPGSTYVFSPEAHSRLCAVLEELDYSEIGVHDWYLYALARAIGLRWRILSEPTLDYRQHEGNVQGANSGTAARRARVSKLKDGFYLRQFILTARAVRRINTYSEGERRDLERLLGLLESGSFPSRLAFFARWPQIRRSRLEGFELAGARLAALW</sequence>
<keyword evidence="2" id="KW-0328">Glycosyltransferase</keyword>
<dbReference type="RefSeq" id="WP_303773763.1">
    <property type="nucleotide sequence ID" value="NZ_JACHMK010000001.1"/>
</dbReference>
<dbReference type="EC" id="2.4.1.-" evidence="2"/>
<dbReference type="Gene3D" id="3.90.550.10">
    <property type="entry name" value="Spore Coat Polysaccharide Biosynthesis Protein SpsA, Chain A"/>
    <property type="match status" value="1"/>
</dbReference>
<dbReference type="EMBL" id="JACHMK010000001">
    <property type="protein sequence ID" value="MBB6334287.1"/>
    <property type="molecule type" value="Genomic_DNA"/>
</dbReference>
<proteinExistence type="predicted"/>
<organism evidence="2 3">
    <name type="scientific">Schaalia hyovaginalis</name>
    <dbReference type="NCBI Taxonomy" id="29316"/>
    <lineage>
        <taxon>Bacteria</taxon>
        <taxon>Bacillati</taxon>
        <taxon>Actinomycetota</taxon>
        <taxon>Actinomycetes</taxon>
        <taxon>Actinomycetales</taxon>
        <taxon>Actinomycetaceae</taxon>
        <taxon>Schaalia</taxon>
    </lineage>
</organism>
<keyword evidence="2" id="KW-0808">Transferase</keyword>
<comment type="caution">
    <text evidence="2">The sequence shown here is derived from an EMBL/GenBank/DDBJ whole genome shotgun (WGS) entry which is preliminary data.</text>
</comment>
<dbReference type="Proteomes" id="UP000617426">
    <property type="component" value="Unassembled WGS sequence"/>
</dbReference>
<dbReference type="PANTHER" id="PTHR43685:SF2">
    <property type="entry name" value="GLYCOSYLTRANSFERASE 2-LIKE DOMAIN-CONTAINING PROTEIN"/>
    <property type="match status" value="1"/>
</dbReference>
<dbReference type="PANTHER" id="PTHR43685">
    <property type="entry name" value="GLYCOSYLTRANSFERASE"/>
    <property type="match status" value="1"/>
</dbReference>
<evidence type="ECO:0000313" key="2">
    <source>
        <dbReference type="EMBL" id="MBB6334287.1"/>
    </source>
</evidence>
<accession>A0A923E4L1</accession>
<dbReference type="InterPro" id="IPR029044">
    <property type="entry name" value="Nucleotide-diphossugar_trans"/>
</dbReference>
<dbReference type="AlphaFoldDB" id="A0A923E4L1"/>
<dbReference type="Pfam" id="PF00535">
    <property type="entry name" value="Glycos_transf_2"/>
    <property type="match status" value="1"/>
</dbReference>
<feature type="domain" description="Glycosyltransferase 2-like" evidence="1">
    <location>
        <begin position="16"/>
        <end position="160"/>
    </location>
</feature>
<reference evidence="2" key="1">
    <citation type="submission" date="2020-08" db="EMBL/GenBank/DDBJ databases">
        <title>Sequencing the genomes of 1000 actinobacteria strains.</title>
        <authorList>
            <person name="Klenk H.-P."/>
        </authorList>
    </citation>
    <scope>NUCLEOTIDE SEQUENCE</scope>
    <source>
        <strain evidence="2">DSM 10695</strain>
    </source>
</reference>
<gene>
    <name evidence="2" type="ORF">HD592_000852</name>
</gene>
<evidence type="ECO:0000313" key="3">
    <source>
        <dbReference type="Proteomes" id="UP000617426"/>
    </source>
</evidence>